<protein>
    <recommendedName>
        <fullName evidence="3">glucose-6-phosphate isomerase</fullName>
        <ecNumber evidence="3">5.3.1.9</ecNumber>
    </recommendedName>
</protein>
<reference evidence="8" key="3">
    <citation type="journal article" date="2023" name="Microbiol. Resour. Announc.">
        <title>Draft Genome Sequence of Granulicatella sp. Strain S8, Isolated from a Marine Fish, Seriola quinqueradiata.</title>
        <authorList>
            <person name="Lee M."/>
            <person name="Farooq A."/>
            <person name="Jeong J.B."/>
            <person name="Jung M.Y."/>
        </authorList>
    </citation>
    <scope>NUCLEOTIDE SEQUENCE</scope>
    <source>
        <strain evidence="8">S8</strain>
    </source>
</reference>
<dbReference type="InterPro" id="IPR010551">
    <property type="entry name" value="G6P_isomerase_prok"/>
</dbReference>
<evidence type="ECO:0000313" key="9">
    <source>
        <dbReference type="Proteomes" id="UP001059480"/>
    </source>
</evidence>
<dbReference type="EMBL" id="JANHNZ010000002">
    <property type="protein sequence ID" value="MCQ9209668.1"/>
    <property type="molecule type" value="Genomic_DNA"/>
</dbReference>
<dbReference type="InterPro" id="IPR014710">
    <property type="entry name" value="RmlC-like_jellyroll"/>
</dbReference>
<dbReference type="SUPFAM" id="SSF51182">
    <property type="entry name" value="RmlC-like cupins"/>
    <property type="match status" value="1"/>
</dbReference>
<gene>
    <name evidence="8" type="ORF">NPA36_03810</name>
</gene>
<reference evidence="8" key="1">
    <citation type="submission" date="2022-07" db="EMBL/GenBank/DDBJ databases">
        <authorList>
            <person name="Jung M.-Y."/>
            <person name="Lee M."/>
        </authorList>
    </citation>
    <scope>NUCLEOTIDE SEQUENCE</scope>
    <source>
        <strain evidence="8">S8</strain>
    </source>
</reference>
<dbReference type="RefSeq" id="WP_256944775.1">
    <property type="nucleotide sequence ID" value="NZ_JANHNZ010000002.1"/>
</dbReference>
<dbReference type="CDD" id="cd02218">
    <property type="entry name" value="cupin_PGI"/>
    <property type="match status" value="1"/>
</dbReference>
<name>A0ABT1WMD5_9LACT</name>
<dbReference type="InterPro" id="IPR011051">
    <property type="entry name" value="RmlC_Cupin_sf"/>
</dbReference>
<comment type="similarity">
    <text evidence="2">Belongs to the archaeal-type GPI family.</text>
</comment>
<comment type="catalytic activity">
    <reaction evidence="6">
        <text>alpha-D-glucose 6-phosphate = beta-D-fructose 6-phosphate</text>
        <dbReference type="Rhea" id="RHEA:11816"/>
        <dbReference type="ChEBI" id="CHEBI:57634"/>
        <dbReference type="ChEBI" id="CHEBI:58225"/>
        <dbReference type="EC" id="5.3.1.9"/>
    </reaction>
</comment>
<comment type="pathway">
    <text evidence="1">Carbohydrate degradation; glycolysis; D-glyceraldehyde 3-phosphate and glycerone phosphate from D-glucose: step 2/4.</text>
</comment>
<dbReference type="Gene3D" id="2.60.120.10">
    <property type="entry name" value="Jelly Rolls"/>
    <property type="match status" value="1"/>
</dbReference>
<keyword evidence="9" id="KW-1185">Reference proteome</keyword>
<accession>A0ABT1WMD5</accession>
<evidence type="ECO:0000256" key="4">
    <source>
        <dbReference type="ARBA" id="ARBA00022432"/>
    </source>
</evidence>
<evidence type="ECO:0000313" key="8">
    <source>
        <dbReference type="EMBL" id="MCQ9209668.1"/>
    </source>
</evidence>
<proteinExistence type="inferred from homology"/>
<evidence type="ECO:0000256" key="3">
    <source>
        <dbReference type="ARBA" id="ARBA00011952"/>
    </source>
</evidence>
<organism evidence="8 9">
    <name type="scientific">Granulicatella seriolae</name>
    <dbReference type="NCBI Taxonomy" id="2967226"/>
    <lineage>
        <taxon>Bacteria</taxon>
        <taxon>Bacillati</taxon>
        <taxon>Bacillota</taxon>
        <taxon>Bacilli</taxon>
        <taxon>Lactobacillales</taxon>
        <taxon>Carnobacteriaceae</taxon>
        <taxon>Granulicatella</taxon>
    </lineage>
</organism>
<comment type="caution">
    <text evidence="8">The sequence shown here is derived from an EMBL/GenBank/DDBJ whole genome shotgun (WGS) entry which is preliminary data.</text>
</comment>
<evidence type="ECO:0000256" key="5">
    <source>
        <dbReference type="ARBA" id="ARBA00023152"/>
    </source>
</evidence>
<evidence type="ECO:0000256" key="2">
    <source>
        <dbReference type="ARBA" id="ARBA00006542"/>
    </source>
</evidence>
<dbReference type="Pfam" id="PF06560">
    <property type="entry name" value="GPI"/>
    <property type="match status" value="1"/>
</dbReference>
<evidence type="ECO:0000256" key="1">
    <source>
        <dbReference type="ARBA" id="ARBA00004926"/>
    </source>
</evidence>
<evidence type="ECO:0000256" key="6">
    <source>
        <dbReference type="ARBA" id="ARBA00029321"/>
    </source>
</evidence>
<dbReference type="Proteomes" id="UP001059480">
    <property type="component" value="Unassembled WGS sequence"/>
</dbReference>
<sequence>MENKICYNGNVATLEGKNVIKKETKLFSLQNIFQDQVALEQMDPDQVVYEVEMHDNGLKEGEKGGLFFGISHIHPGKVGNEYFMTRGHIHLVEDTGEYYWGLEGEGLLILTFPDGKTYVEEVRPNSLHYIPGKVAHRLVNTGQERLSVGACWLTESGHNYNKKGLFKVSVVEEVNQFKVLDLEKFK</sequence>
<keyword evidence="4" id="KW-0312">Gluconeogenesis</keyword>
<feature type="domain" description="Glucose-6-phosphate isomerase prokaryote" evidence="7">
    <location>
        <begin position="29"/>
        <end position="161"/>
    </location>
</feature>
<evidence type="ECO:0000259" key="7">
    <source>
        <dbReference type="Pfam" id="PF06560"/>
    </source>
</evidence>
<reference evidence="8" key="2">
    <citation type="journal article" date="2023" name="Curr. Microbiol.">
        <title>Granulicatella seriolae sp. nov., a Novel Facultative Anaerobe Isolated from Yellowtail Marine Fish.</title>
        <authorList>
            <person name="Lee M."/>
            <person name="Choi Y.J."/>
            <person name="Farooq A."/>
            <person name="Jeong J.B."/>
            <person name="Jung M.Y."/>
        </authorList>
    </citation>
    <scope>NUCLEOTIDE SEQUENCE</scope>
    <source>
        <strain evidence="8">S8</strain>
    </source>
</reference>
<dbReference type="EC" id="5.3.1.9" evidence="3"/>
<keyword evidence="5" id="KW-0324">Glycolysis</keyword>